<dbReference type="InterPro" id="IPR051199">
    <property type="entry name" value="LPS_LOS_Heptosyltrfase"/>
</dbReference>
<evidence type="ECO:0000256" key="2">
    <source>
        <dbReference type="ARBA" id="ARBA00022679"/>
    </source>
</evidence>
<dbReference type="CDD" id="cd03789">
    <property type="entry name" value="GT9_LPS_heptosyltransferase"/>
    <property type="match status" value="1"/>
</dbReference>
<dbReference type="InterPro" id="IPR002201">
    <property type="entry name" value="Glyco_trans_9"/>
</dbReference>
<protein>
    <submittedName>
        <fullName evidence="3">Glycosyl transferase, family 9 (Heptosyltransferase)</fullName>
    </submittedName>
</protein>
<reference evidence="3" key="1">
    <citation type="journal article" date="2012" name="Environ. Microbiol.">
        <title>Genomic content of uncultured Bacteroidetes from contrasting oceanic provinces in the North Atlantic Ocean.</title>
        <authorList>
            <person name="Gomez-Pereira P.R."/>
            <person name="Schuler M."/>
            <person name="Fuchs B.M."/>
            <person name="Bennke C."/>
            <person name="Teeling H."/>
            <person name="Waldmann J."/>
            <person name="Richter M."/>
            <person name="Barbe V."/>
            <person name="Bataille E."/>
            <person name="Glockner F.O."/>
            <person name="Amann R."/>
        </authorList>
    </citation>
    <scope>NUCLEOTIDE SEQUENCE</scope>
</reference>
<dbReference type="AlphaFoldDB" id="H6RFI3"/>
<dbReference type="Gene3D" id="3.40.50.2000">
    <property type="entry name" value="Glycogen Phosphorylase B"/>
    <property type="match status" value="1"/>
</dbReference>
<dbReference type="EMBL" id="FO117589">
    <property type="protein sequence ID" value="CCF99794.1"/>
    <property type="molecule type" value="Genomic_DNA"/>
</dbReference>
<evidence type="ECO:0000256" key="1">
    <source>
        <dbReference type="ARBA" id="ARBA00022676"/>
    </source>
</evidence>
<name>H6RFI3_9BACT</name>
<dbReference type="PANTHER" id="PTHR30160">
    <property type="entry name" value="TETRAACYLDISACCHARIDE 4'-KINASE-RELATED"/>
    <property type="match status" value="1"/>
</dbReference>
<reference evidence="3" key="2">
    <citation type="submission" date="2012-02" db="EMBL/GenBank/DDBJ databases">
        <authorList>
            <person name="Genoscope - CEA"/>
        </authorList>
    </citation>
    <scope>NUCLEOTIDE SEQUENCE</scope>
</reference>
<keyword evidence="1" id="KW-0328">Glycosyltransferase</keyword>
<accession>H6RFI3</accession>
<dbReference type="GO" id="GO:0009244">
    <property type="term" value="P:lipopolysaccharide core region biosynthetic process"/>
    <property type="evidence" value="ECO:0007669"/>
    <property type="project" value="TreeGrafter"/>
</dbReference>
<organism evidence="3">
    <name type="scientific">uncultured Flavobacteriia bacterium</name>
    <dbReference type="NCBI Taxonomy" id="212695"/>
    <lineage>
        <taxon>Bacteria</taxon>
        <taxon>Pseudomonadati</taxon>
        <taxon>Bacteroidota</taxon>
        <taxon>Flavobacteriia</taxon>
        <taxon>environmental samples</taxon>
    </lineage>
</organism>
<keyword evidence="2 3" id="KW-0808">Transferase</keyword>
<dbReference type="SUPFAM" id="SSF53756">
    <property type="entry name" value="UDP-Glycosyltransferase/glycogen phosphorylase"/>
    <property type="match status" value="1"/>
</dbReference>
<proteinExistence type="predicted"/>
<dbReference type="Pfam" id="PF01075">
    <property type="entry name" value="Glyco_transf_9"/>
    <property type="match status" value="1"/>
</dbReference>
<gene>
    <name evidence="3" type="ORF">VIS_S18BTA100033</name>
</gene>
<dbReference type="PANTHER" id="PTHR30160:SF22">
    <property type="entry name" value="LIPOPOLYSACCHARIDE CORE BIOSYNTHESIS PROTEIN"/>
    <property type="match status" value="1"/>
</dbReference>
<sequence length="233" mass="26139">MLVKSRKAKKQLTRARQKTLVPLVPQIHRYAQVFERLGFPISLDSHEFPPKPLCPNTEALKLDQSKKWVGIAPFAAHKGKQYPLDLMQKVVAFLQQDYQVILFGFGRKERAQLDVWAKAYKNVVNATSVYALDAELRLIAQLDLMISMDSANGHLAANYGVPVISLWGATHPCLGFTPFGQTETSTLTADRQLFPFLPTSVYGNKIRRGYEDAMRTIEPKAAIELALGILDKN</sequence>
<dbReference type="GO" id="GO:0005829">
    <property type="term" value="C:cytosol"/>
    <property type="evidence" value="ECO:0007669"/>
    <property type="project" value="TreeGrafter"/>
</dbReference>
<dbReference type="GO" id="GO:0008713">
    <property type="term" value="F:ADP-heptose-lipopolysaccharide heptosyltransferase activity"/>
    <property type="evidence" value="ECO:0007669"/>
    <property type="project" value="TreeGrafter"/>
</dbReference>
<evidence type="ECO:0000313" key="3">
    <source>
        <dbReference type="EMBL" id="CCF99794.1"/>
    </source>
</evidence>